<feature type="domain" description="Amine oxidase" evidence="5">
    <location>
        <begin position="44"/>
        <end position="491"/>
    </location>
</feature>
<evidence type="ECO:0000256" key="2">
    <source>
        <dbReference type="ARBA" id="ARBA00005995"/>
    </source>
</evidence>
<dbReference type="InterPro" id="IPR001613">
    <property type="entry name" value="Flavin_amine_oxidase"/>
</dbReference>
<dbReference type="PRINTS" id="PR00757">
    <property type="entry name" value="AMINEOXDASEF"/>
</dbReference>
<dbReference type="InterPro" id="IPR036188">
    <property type="entry name" value="FAD/NAD-bd_sf"/>
</dbReference>
<evidence type="ECO:0000259" key="5">
    <source>
        <dbReference type="Pfam" id="PF01593"/>
    </source>
</evidence>
<dbReference type="Gene3D" id="3.90.660.10">
    <property type="match status" value="1"/>
</dbReference>
<dbReference type="PANTHER" id="PTHR43563">
    <property type="entry name" value="AMINE OXIDASE"/>
    <property type="match status" value="1"/>
</dbReference>
<dbReference type="InterPro" id="IPR002937">
    <property type="entry name" value="Amino_oxidase"/>
</dbReference>
<evidence type="ECO:0000313" key="7">
    <source>
        <dbReference type="Proteomes" id="UP000437748"/>
    </source>
</evidence>
<dbReference type="Pfam" id="PF01593">
    <property type="entry name" value="Amino_oxidase"/>
    <property type="match status" value="1"/>
</dbReference>
<comment type="similarity">
    <text evidence="2">Belongs to the flavin monoamine oxidase family.</text>
</comment>
<gene>
    <name evidence="6" type="ORF">GCL60_07370</name>
</gene>
<dbReference type="OrthoDB" id="20837at2"/>
<keyword evidence="7" id="KW-1185">Reference proteome</keyword>
<dbReference type="SUPFAM" id="SSF54373">
    <property type="entry name" value="FAD-linked reductases, C-terminal domain"/>
    <property type="match status" value="1"/>
</dbReference>
<evidence type="ECO:0000313" key="6">
    <source>
        <dbReference type="EMBL" id="KAB8038674.1"/>
    </source>
</evidence>
<dbReference type="Gene3D" id="1.10.405.10">
    <property type="entry name" value="Guanine Nucleotide Dissociation Inhibitor, domain 1"/>
    <property type="match status" value="1"/>
</dbReference>
<feature type="binding site" evidence="4">
    <location>
        <position position="45"/>
    </location>
    <ligand>
        <name>FAD</name>
        <dbReference type="ChEBI" id="CHEBI:57692"/>
    </ligand>
</feature>
<proteinExistence type="inferred from homology"/>
<comment type="cofactor">
    <cofactor evidence="1">
        <name>FAD</name>
        <dbReference type="ChEBI" id="CHEBI:57692"/>
    </cofactor>
</comment>
<keyword evidence="3" id="KW-0560">Oxidoreductase</keyword>
<accession>A0A6N6VTV6</accession>
<dbReference type="RefSeq" id="WP_153419887.1">
    <property type="nucleotide sequence ID" value="NZ_WFLM01000003.1"/>
</dbReference>
<evidence type="ECO:0000256" key="3">
    <source>
        <dbReference type="ARBA" id="ARBA00023002"/>
    </source>
</evidence>
<evidence type="ECO:0000256" key="4">
    <source>
        <dbReference type="PIRSR" id="PIRSR601613-1"/>
    </source>
</evidence>
<dbReference type="Gene3D" id="3.50.50.60">
    <property type="entry name" value="FAD/NAD(P)-binding domain"/>
    <property type="match status" value="1"/>
</dbReference>
<sequence length="496" mass="57137">MAVKNSRRDFLKNTTILSSGLFFNSKISAISNNYLDIAVIGSGVSGLTFCYLLKNQNKNIQLFESNNSRLGGRIQTILNFNSDHQHVELGGEHINSDQLFTINLCKELNLKLIEDNNHSNISKDIYFANNEKKSKLEIFQEAKKLGTINKRILDKFTTNNEINWPDYKTNQEAWKEFDNLSATEYLEKYAKDIEPWFILMLNKAYSALMGPDMSEISSIVFLQVFPTDFSSEEKFTIYNGLDEKYSINGGNIKLIETLKGCLLNKIKINMGYNLINISDNKTYFLITFITPFGTKEIKAKKIVMAIPLGALRKIDSFNKLELNPIKLKNIKELGFGTNGKLILNFENRFWTNENTEPKLLKRFLTDEMGGCFWEPTQFQEGNMGALNTWFGGNFGKKINKNLIKETLEFYNKVWPNSKTFYNNKFVEKYWIEDKYTHGSYSCPLKGQMTTLFGNFNEPELNNRLFFIGEHTSYNNYGYIEGAVESAVNTAKKYFLT</sequence>
<comment type="caution">
    <text evidence="6">The sequence shown here is derived from an EMBL/GenBank/DDBJ whole genome shotgun (WGS) entry which is preliminary data.</text>
</comment>
<dbReference type="SUPFAM" id="SSF51905">
    <property type="entry name" value="FAD/NAD(P)-binding domain"/>
    <property type="match status" value="1"/>
</dbReference>
<dbReference type="PANTHER" id="PTHR43563:SF1">
    <property type="entry name" value="AMINE OXIDASE [FLAVIN-CONTAINING] B"/>
    <property type="match status" value="1"/>
</dbReference>
<evidence type="ECO:0000256" key="1">
    <source>
        <dbReference type="ARBA" id="ARBA00001974"/>
    </source>
</evidence>
<dbReference type="Proteomes" id="UP000437748">
    <property type="component" value="Unassembled WGS sequence"/>
</dbReference>
<organism evidence="6 7">
    <name type="scientific">Silvanigrella paludirubra</name>
    <dbReference type="NCBI Taxonomy" id="2499159"/>
    <lineage>
        <taxon>Bacteria</taxon>
        <taxon>Pseudomonadati</taxon>
        <taxon>Bdellovibrionota</taxon>
        <taxon>Oligoflexia</taxon>
        <taxon>Silvanigrellales</taxon>
        <taxon>Silvanigrellaceae</taxon>
        <taxon>Silvanigrella</taxon>
    </lineage>
</organism>
<protein>
    <submittedName>
        <fullName evidence="6">NAD(P)-binding protein</fullName>
    </submittedName>
</protein>
<dbReference type="AlphaFoldDB" id="A0A6N6VTV6"/>
<dbReference type="EMBL" id="WFLM01000003">
    <property type="protein sequence ID" value="KAB8038674.1"/>
    <property type="molecule type" value="Genomic_DNA"/>
</dbReference>
<reference evidence="6 7" key="1">
    <citation type="submission" date="2019-10" db="EMBL/GenBank/DDBJ databases">
        <title>New species of Slilvanegrellaceae.</title>
        <authorList>
            <person name="Pitt A."/>
            <person name="Hahn M.W."/>
        </authorList>
    </citation>
    <scope>NUCLEOTIDE SEQUENCE [LARGE SCALE GENOMIC DNA]</scope>
    <source>
        <strain evidence="6 7">SP-Ram-0.45-NSY-1</strain>
    </source>
</reference>
<dbReference type="GO" id="GO:0016491">
    <property type="term" value="F:oxidoreductase activity"/>
    <property type="evidence" value="ECO:0007669"/>
    <property type="project" value="UniProtKB-KW"/>
</dbReference>
<name>A0A6N6VTV6_9BACT</name>
<dbReference type="InterPro" id="IPR050703">
    <property type="entry name" value="Flavin_MAO"/>
</dbReference>